<evidence type="ECO:0000256" key="4">
    <source>
        <dbReference type="ARBA" id="ARBA00022785"/>
    </source>
</evidence>
<reference evidence="5 6" key="1">
    <citation type="submission" date="2024-01" db="EMBL/GenBank/DDBJ databases">
        <title>Complete genome of Cladobotryum mycophilum ATHUM6906.</title>
        <authorList>
            <person name="Christinaki A.C."/>
            <person name="Myridakis A.I."/>
            <person name="Kouvelis V.N."/>
        </authorList>
    </citation>
    <scope>NUCLEOTIDE SEQUENCE [LARGE SCALE GENOMIC DNA]</scope>
    <source>
        <strain evidence="5 6">ATHUM6906</strain>
    </source>
</reference>
<dbReference type="PANTHER" id="PTHR30307:SF0">
    <property type="entry name" value="S-ADENOSYLMETHIONINE:TRNA RIBOSYLTRANSFERASE-ISOMERASE"/>
    <property type="match status" value="1"/>
</dbReference>
<evidence type="ECO:0000256" key="1">
    <source>
        <dbReference type="ARBA" id="ARBA00022490"/>
    </source>
</evidence>
<protein>
    <submittedName>
        <fullName evidence="5">S-adenosylmethionine:tRNA ribosyltransferase-isomerase</fullName>
    </submittedName>
</protein>
<evidence type="ECO:0000256" key="3">
    <source>
        <dbReference type="ARBA" id="ARBA00022691"/>
    </source>
</evidence>
<comment type="caution">
    <text evidence="5">The sequence shown here is derived from an EMBL/GenBank/DDBJ whole genome shotgun (WGS) entry which is preliminary data.</text>
</comment>
<name>A0ABR0SRJ5_9HYPO</name>
<organism evidence="5 6">
    <name type="scientific">Cladobotryum mycophilum</name>
    <dbReference type="NCBI Taxonomy" id="491253"/>
    <lineage>
        <taxon>Eukaryota</taxon>
        <taxon>Fungi</taxon>
        <taxon>Dikarya</taxon>
        <taxon>Ascomycota</taxon>
        <taxon>Pezizomycotina</taxon>
        <taxon>Sordariomycetes</taxon>
        <taxon>Hypocreomycetidae</taxon>
        <taxon>Hypocreales</taxon>
        <taxon>Hypocreaceae</taxon>
        <taxon>Cladobotryum</taxon>
    </lineage>
</organism>
<dbReference type="Proteomes" id="UP001338125">
    <property type="component" value="Unassembled WGS sequence"/>
</dbReference>
<dbReference type="Gene3D" id="3.40.1780.10">
    <property type="entry name" value="QueA-like"/>
    <property type="match status" value="1"/>
</dbReference>
<evidence type="ECO:0000256" key="2">
    <source>
        <dbReference type="ARBA" id="ARBA00022679"/>
    </source>
</evidence>
<keyword evidence="1" id="KW-0963">Cytoplasm</keyword>
<keyword evidence="2" id="KW-0808">Transferase</keyword>
<keyword evidence="4" id="KW-0671">Queuosine biosynthesis</keyword>
<evidence type="ECO:0000313" key="6">
    <source>
        <dbReference type="Proteomes" id="UP001338125"/>
    </source>
</evidence>
<dbReference type="InterPro" id="IPR042119">
    <property type="entry name" value="QueA_dom2"/>
</dbReference>
<evidence type="ECO:0000313" key="5">
    <source>
        <dbReference type="EMBL" id="KAK5994796.1"/>
    </source>
</evidence>
<dbReference type="Gene3D" id="2.40.10.240">
    <property type="entry name" value="QueA-like"/>
    <property type="match status" value="1"/>
</dbReference>
<accession>A0ABR0SRJ5</accession>
<keyword evidence="6" id="KW-1185">Reference proteome</keyword>
<dbReference type="InterPro" id="IPR003699">
    <property type="entry name" value="QueA"/>
</dbReference>
<dbReference type="InterPro" id="IPR042118">
    <property type="entry name" value="QueA_dom1"/>
</dbReference>
<keyword evidence="3" id="KW-0949">S-adenosyl-L-methionine</keyword>
<sequence length="355" mass="39582">MKTEEFAFKLDPKVVPQEPIELRGKSRDDGRMIVLDRSEEKIDHTVVSTICDYLRPGDLLVLNDSYVCLNTLQFQNGSESVEVTVYGYEPDGTSLVGIRGEKLSVKPELVLTSTNDDRLTLTMLQMQPDKVWKARFEPSELLVPTLEQHGQVLDGPSVIQNTHWKAAPQAYRSVYAKKPGSLQIPSAGLHFSSDRLAQATSKGVEIAYITLHVGTAEAIVHREISEEEIEKHKVRSEYFEVGEEAAAQISKAKAEGRRVIAIGTTVMRTLESLTIDKKLGATIQAQSKWTDLYIYPGFNFKVVDGLLTSLHGPRSSHLVLTTAFAGKDFGMRGYKEITEKGIYEFDLFGDCMLIL</sequence>
<proteinExistence type="predicted"/>
<gene>
    <name evidence="5" type="ORF">PT974_03180</name>
</gene>
<dbReference type="EMBL" id="JAVFKD010000004">
    <property type="protein sequence ID" value="KAK5994796.1"/>
    <property type="molecule type" value="Genomic_DNA"/>
</dbReference>
<dbReference type="SUPFAM" id="SSF111337">
    <property type="entry name" value="QueA-like"/>
    <property type="match status" value="1"/>
</dbReference>
<dbReference type="PANTHER" id="PTHR30307">
    <property type="entry name" value="S-ADENOSYLMETHIONINE:TRNA RIBOSYLTRANSFERASE-ISOMERASE"/>
    <property type="match status" value="1"/>
</dbReference>
<dbReference type="InterPro" id="IPR036100">
    <property type="entry name" value="QueA_sf"/>
</dbReference>
<dbReference type="Pfam" id="PF02547">
    <property type="entry name" value="Queuosine_synth"/>
    <property type="match status" value="1"/>
</dbReference>